<dbReference type="EMBL" id="BSFP01000011">
    <property type="protein sequence ID" value="GLL00906.1"/>
    <property type="molecule type" value="Genomic_DNA"/>
</dbReference>
<reference evidence="2" key="2">
    <citation type="submission" date="2023-01" db="EMBL/GenBank/DDBJ databases">
        <authorList>
            <person name="Sun Q."/>
            <person name="Evtushenko L."/>
        </authorList>
    </citation>
    <scope>NUCLEOTIDE SEQUENCE</scope>
    <source>
        <strain evidence="2">VKM Ac-1321</strain>
    </source>
</reference>
<accession>A0A9W6KII3</accession>
<dbReference type="AlphaFoldDB" id="A0A9W6KII3"/>
<reference evidence="2" key="1">
    <citation type="journal article" date="2014" name="Int. J. Syst. Evol. Microbiol.">
        <title>Complete genome sequence of Corynebacterium casei LMG S-19264T (=DSM 44701T), isolated from a smear-ripened cheese.</title>
        <authorList>
            <consortium name="US DOE Joint Genome Institute (JGI-PGF)"/>
            <person name="Walter F."/>
            <person name="Albersmeier A."/>
            <person name="Kalinowski J."/>
            <person name="Ruckert C."/>
        </authorList>
    </citation>
    <scope>NUCLEOTIDE SEQUENCE</scope>
    <source>
        <strain evidence="2">VKM Ac-1321</strain>
    </source>
</reference>
<evidence type="ECO:0000313" key="3">
    <source>
        <dbReference type="Proteomes" id="UP001143480"/>
    </source>
</evidence>
<keyword evidence="1" id="KW-0732">Signal</keyword>
<sequence>MRRLIRPRSRCSVIAVAGGAAAVCCGAADADTEADAGADTVEPAASRTAAATATVSDGALIRFMNDIPFGGGGKALARPAKLRFASISVNVLA</sequence>
<protein>
    <submittedName>
        <fullName evidence="2">Uncharacterized protein</fullName>
    </submittedName>
</protein>
<evidence type="ECO:0000256" key="1">
    <source>
        <dbReference type="SAM" id="SignalP"/>
    </source>
</evidence>
<keyword evidence="3" id="KW-1185">Reference proteome</keyword>
<dbReference type="Proteomes" id="UP001143480">
    <property type="component" value="Unassembled WGS sequence"/>
</dbReference>
<proteinExistence type="predicted"/>
<feature type="signal peptide" evidence="1">
    <location>
        <begin position="1"/>
        <end position="30"/>
    </location>
</feature>
<feature type="chain" id="PRO_5040958270" evidence="1">
    <location>
        <begin position="31"/>
        <end position="93"/>
    </location>
</feature>
<gene>
    <name evidence="2" type="ORF">GCM10017581_026470</name>
</gene>
<comment type="caution">
    <text evidence="2">The sequence shown here is derived from an EMBL/GenBank/DDBJ whole genome shotgun (WGS) entry which is preliminary data.</text>
</comment>
<name>A0A9W6KII3_9ACTN</name>
<organism evidence="2 3">
    <name type="scientific">Dactylosporangium matsuzakiense</name>
    <dbReference type="NCBI Taxonomy" id="53360"/>
    <lineage>
        <taxon>Bacteria</taxon>
        <taxon>Bacillati</taxon>
        <taxon>Actinomycetota</taxon>
        <taxon>Actinomycetes</taxon>
        <taxon>Micromonosporales</taxon>
        <taxon>Micromonosporaceae</taxon>
        <taxon>Dactylosporangium</taxon>
    </lineage>
</organism>
<evidence type="ECO:0000313" key="2">
    <source>
        <dbReference type="EMBL" id="GLL00906.1"/>
    </source>
</evidence>